<keyword evidence="3" id="KW-0687">Ribonucleoprotein</keyword>
<feature type="domain" description="Large ribosomal subunit protein uL11 N-terminal" evidence="4">
    <location>
        <begin position="53"/>
        <end position="104"/>
    </location>
</feature>
<dbReference type="PANTHER" id="PTHR11661">
    <property type="entry name" value="60S RIBOSOMAL PROTEIN L12"/>
    <property type="match status" value="1"/>
</dbReference>
<proteinExistence type="inferred from homology"/>
<evidence type="ECO:0000256" key="1">
    <source>
        <dbReference type="ARBA" id="ARBA00010537"/>
    </source>
</evidence>
<dbReference type="SUPFAM" id="SSF54747">
    <property type="entry name" value="Ribosomal L11/L12e N-terminal domain"/>
    <property type="match status" value="1"/>
</dbReference>
<organism evidence="5 6">
    <name type="scientific">Hibiscus sabdariffa</name>
    <name type="common">roselle</name>
    <dbReference type="NCBI Taxonomy" id="183260"/>
    <lineage>
        <taxon>Eukaryota</taxon>
        <taxon>Viridiplantae</taxon>
        <taxon>Streptophyta</taxon>
        <taxon>Embryophyta</taxon>
        <taxon>Tracheophyta</taxon>
        <taxon>Spermatophyta</taxon>
        <taxon>Magnoliopsida</taxon>
        <taxon>eudicotyledons</taxon>
        <taxon>Gunneridae</taxon>
        <taxon>Pentapetalae</taxon>
        <taxon>rosids</taxon>
        <taxon>malvids</taxon>
        <taxon>Malvales</taxon>
        <taxon>Malvaceae</taxon>
        <taxon>Malvoideae</taxon>
        <taxon>Hibiscus</taxon>
    </lineage>
</organism>
<evidence type="ECO:0000313" key="6">
    <source>
        <dbReference type="Proteomes" id="UP001396334"/>
    </source>
</evidence>
<comment type="similarity">
    <text evidence="1">Belongs to the universal ribosomal protein uL11 family.</text>
</comment>
<dbReference type="Proteomes" id="UP001396334">
    <property type="component" value="Unassembled WGS sequence"/>
</dbReference>
<dbReference type="Pfam" id="PF03946">
    <property type="entry name" value="Ribosomal_L11_N"/>
    <property type="match status" value="1"/>
</dbReference>
<dbReference type="PANTHER" id="PTHR11661:SF1">
    <property type="entry name" value="LARGE RIBOSOMAL SUBUNIT PROTEIN UL11M"/>
    <property type="match status" value="1"/>
</dbReference>
<accession>A0ABR2TJ62</accession>
<comment type="caution">
    <text evidence="5">The sequence shown here is derived from an EMBL/GenBank/DDBJ whole genome shotgun (WGS) entry which is preliminary data.</text>
</comment>
<dbReference type="SMART" id="SM00649">
    <property type="entry name" value="RL11"/>
    <property type="match status" value="1"/>
</dbReference>
<gene>
    <name evidence="5" type="ORF">V6N11_022434</name>
</gene>
<keyword evidence="6" id="KW-1185">Reference proteome</keyword>
<dbReference type="Gene3D" id="3.30.1550.10">
    <property type="entry name" value="Ribosomal protein L11/L12, N-terminal domain"/>
    <property type="match status" value="1"/>
</dbReference>
<evidence type="ECO:0000256" key="2">
    <source>
        <dbReference type="ARBA" id="ARBA00022980"/>
    </source>
</evidence>
<evidence type="ECO:0000256" key="3">
    <source>
        <dbReference type="ARBA" id="ARBA00023274"/>
    </source>
</evidence>
<name>A0ABR2TJ62_9ROSI</name>
<keyword evidence="2" id="KW-0689">Ribosomal protein</keyword>
<dbReference type="InterPro" id="IPR020784">
    <property type="entry name" value="Ribosomal_uL11_N"/>
</dbReference>
<evidence type="ECO:0000259" key="4">
    <source>
        <dbReference type="Pfam" id="PF03946"/>
    </source>
</evidence>
<dbReference type="InterPro" id="IPR036796">
    <property type="entry name" value="Ribosomal_uL11_N_sf"/>
</dbReference>
<evidence type="ECO:0000313" key="5">
    <source>
        <dbReference type="EMBL" id="KAK9037526.1"/>
    </source>
</evidence>
<protein>
    <recommendedName>
        <fullName evidence="4">Large ribosomal subunit protein uL11 N-terminal domain-containing protein</fullName>
    </recommendedName>
</protein>
<dbReference type="EMBL" id="JBBPBN010000005">
    <property type="protein sequence ID" value="KAK9037526.1"/>
    <property type="molecule type" value="Genomic_DNA"/>
</dbReference>
<sequence>MEDFSLSSNRNVSLKFLNRKLSPLIPSTPRFLTVIVMAPPKPGGKAKKVVGVIKLAVEAGKATPTLGAKGVNIMAFCKDYNARITDKAGYVIPVEINVYDDKSFTLILKTPPASVLLLKASLLYHLELFIGIFFKLDVLKRTKDFLLD</sequence>
<dbReference type="InterPro" id="IPR000911">
    <property type="entry name" value="Ribosomal_uL11"/>
</dbReference>
<reference evidence="5 6" key="1">
    <citation type="journal article" date="2024" name="G3 (Bethesda)">
        <title>Genome assembly of Hibiscus sabdariffa L. provides insights into metabolisms of medicinal natural products.</title>
        <authorList>
            <person name="Kim T."/>
        </authorList>
    </citation>
    <scope>NUCLEOTIDE SEQUENCE [LARGE SCALE GENOMIC DNA]</scope>
    <source>
        <strain evidence="5">TK-2024</strain>
        <tissue evidence="5">Old leaves</tissue>
    </source>
</reference>